<protein>
    <submittedName>
        <fullName evidence="2">Membrane protein</fullName>
    </submittedName>
</protein>
<dbReference type="RefSeq" id="WP_061804592.1">
    <property type="nucleotide sequence ID" value="NZ_FOXX01000005.1"/>
</dbReference>
<evidence type="ECO:0000256" key="1">
    <source>
        <dbReference type="SAM" id="Phobius"/>
    </source>
</evidence>
<keyword evidence="1" id="KW-0472">Membrane</keyword>
<feature type="transmembrane region" description="Helical" evidence="1">
    <location>
        <begin position="6"/>
        <end position="26"/>
    </location>
</feature>
<keyword evidence="3" id="KW-1185">Reference proteome</keyword>
<feature type="transmembrane region" description="Helical" evidence="1">
    <location>
        <begin position="79"/>
        <end position="99"/>
    </location>
</feature>
<evidence type="ECO:0000313" key="2">
    <source>
        <dbReference type="EMBL" id="SFQ63181.1"/>
    </source>
</evidence>
<evidence type="ECO:0000313" key="3">
    <source>
        <dbReference type="Proteomes" id="UP000182762"/>
    </source>
</evidence>
<feature type="transmembrane region" description="Helical" evidence="1">
    <location>
        <begin position="38"/>
        <end position="59"/>
    </location>
</feature>
<dbReference type="GeneID" id="93711131"/>
<proteinExistence type="predicted"/>
<comment type="caution">
    <text evidence="2">The sequence shown here is derived from an EMBL/GenBank/DDBJ whole genome shotgun (WGS) entry which is preliminary data.</text>
</comment>
<dbReference type="Proteomes" id="UP000182762">
    <property type="component" value="Unassembled WGS sequence"/>
</dbReference>
<reference evidence="2 3" key="1">
    <citation type="submission" date="2016-10" db="EMBL/GenBank/DDBJ databases">
        <authorList>
            <person name="Varghese N."/>
            <person name="Submissions S."/>
        </authorList>
    </citation>
    <scope>NUCLEOTIDE SEQUENCE [LARGE SCALE GENOMIC DNA]</scope>
    <source>
        <strain evidence="2 3">DSM 13796</strain>
    </source>
</reference>
<gene>
    <name evidence="2" type="ORF">SAMN02745910_02483</name>
</gene>
<dbReference type="Pfam" id="PF14068">
    <property type="entry name" value="YuiB"/>
    <property type="match status" value="1"/>
</dbReference>
<organism evidence="2 3">
    <name type="scientific">Priestia endophytica DSM 13796</name>
    <dbReference type="NCBI Taxonomy" id="1121089"/>
    <lineage>
        <taxon>Bacteria</taxon>
        <taxon>Bacillati</taxon>
        <taxon>Bacillota</taxon>
        <taxon>Bacilli</taxon>
        <taxon>Bacillales</taxon>
        <taxon>Bacillaceae</taxon>
        <taxon>Priestia</taxon>
    </lineage>
</organism>
<keyword evidence="1" id="KW-1133">Transmembrane helix</keyword>
<dbReference type="EMBL" id="FOXX01000005">
    <property type="protein sequence ID" value="SFQ63181.1"/>
    <property type="molecule type" value="Genomic_DNA"/>
</dbReference>
<dbReference type="InterPro" id="IPR025917">
    <property type="entry name" value="YuiB"/>
</dbReference>
<sequence length="107" mass="12147">MEMSVPILIISILLFFVLFFGIGFLLNMILRMSWVMAFIYPIVFLLIVDNLEMTQYIFQPLHSLTHVGNQVLSLKLADIVILSSGFIGALCSGIAIRTLRSKGYRMF</sequence>
<name>A0A1I6A382_9BACI</name>
<keyword evidence="1" id="KW-0812">Transmembrane</keyword>
<accession>A0A1I6A382</accession>